<keyword evidence="1" id="KW-1133">Transmembrane helix</keyword>
<feature type="transmembrane region" description="Helical" evidence="1">
    <location>
        <begin position="39"/>
        <end position="60"/>
    </location>
</feature>
<dbReference type="RefSeq" id="WP_280618102.1">
    <property type="nucleotide sequence ID" value="NZ_JAROYP010000014.1"/>
</dbReference>
<feature type="transmembrane region" description="Helical" evidence="1">
    <location>
        <begin position="67"/>
        <end position="88"/>
    </location>
</feature>
<protein>
    <submittedName>
        <fullName evidence="2">Uncharacterized protein</fullName>
    </submittedName>
</protein>
<organism evidence="2 3">
    <name type="scientific">Heyndrickxia oleronia</name>
    <dbReference type="NCBI Taxonomy" id="38875"/>
    <lineage>
        <taxon>Bacteria</taxon>
        <taxon>Bacillati</taxon>
        <taxon>Bacillota</taxon>
        <taxon>Bacilli</taxon>
        <taxon>Bacillales</taxon>
        <taxon>Bacillaceae</taxon>
        <taxon>Heyndrickxia</taxon>
    </lineage>
</organism>
<comment type="caution">
    <text evidence="2">The sequence shown here is derived from an EMBL/GenBank/DDBJ whole genome shotgun (WGS) entry which is preliminary data.</text>
</comment>
<evidence type="ECO:0000313" key="2">
    <source>
        <dbReference type="EMBL" id="MDH5163399.1"/>
    </source>
</evidence>
<reference evidence="2" key="1">
    <citation type="submission" date="2023-03" db="EMBL/GenBank/DDBJ databases">
        <title>Bacterial isolates from washroom surfaces on a university campus.</title>
        <authorList>
            <person name="Holman D.B."/>
            <person name="Gzyl K.E."/>
            <person name="Taheri A.E."/>
        </authorList>
    </citation>
    <scope>NUCLEOTIDE SEQUENCE</scope>
    <source>
        <strain evidence="2">RD03</strain>
    </source>
</reference>
<accession>A0AAW6T3Z6</accession>
<keyword evidence="1" id="KW-0472">Membrane</keyword>
<gene>
    <name evidence="2" type="ORF">P5X88_20915</name>
</gene>
<feature type="transmembrane region" description="Helical" evidence="1">
    <location>
        <begin position="94"/>
        <end position="112"/>
    </location>
</feature>
<dbReference type="Proteomes" id="UP001159179">
    <property type="component" value="Unassembled WGS sequence"/>
</dbReference>
<sequence length="118" mass="13240">MKNLGKLGFLLTLCYVIVSGIWGATIMLTENKVESFNWSLILLYIGVPFIVVGIILTLLFRILTKQFTVSNLLLGFLVFPLFLCLFLADRSPIFNLIILMIMVIISAGCILINKTQRA</sequence>
<name>A0AAW6T3Z6_9BACI</name>
<keyword evidence="1" id="KW-0812">Transmembrane</keyword>
<proteinExistence type="predicted"/>
<evidence type="ECO:0000313" key="3">
    <source>
        <dbReference type="Proteomes" id="UP001159179"/>
    </source>
</evidence>
<dbReference type="EMBL" id="JAROYP010000014">
    <property type="protein sequence ID" value="MDH5163399.1"/>
    <property type="molecule type" value="Genomic_DNA"/>
</dbReference>
<dbReference type="AlphaFoldDB" id="A0AAW6T3Z6"/>
<evidence type="ECO:0000256" key="1">
    <source>
        <dbReference type="SAM" id="Phobius"/>
    </source>
</evidence>